<feature type="region of interest" description="Disordered" evidence="1">
    <location>
        <begin position="1"/>
        <end position="36"/>
    </location>
</feature>
<gene>
    <name evidence="2" type="ORF">L195_g014030</name>
</gene>
<reference evidence="2 3" key="2">
    <citation type="journal article" date="2017" name="Front. Plant Sci.">
        <title>Gene Classification and Mining of Molecular Markers Useful in Red Clover (Trifolium pratense) Breeding.</title>
        <authorList>
            <person name="Istvanek J."/>
            <person name="Dluhosova J."/>
            <person name="Dluhos P."/>
            <person name="Patkova L."/>
            <person name="Nedelnik J."/>
            <person name="Repkova J."/>
        </authorList>
    </citation>
    <scope>NUCLEOTIDE SEQUENCE [LARGE SCALE GENOMIC DNA]</scope>
    <source>
        <strain evidence="3">cv. Tatra</strain>
        <tissue evidence="2">Young leaves</tissue>
    </source>
</reference>
<dbReference type="Proteomes" id="UP000236291">
    <property type="component" value="Unassembled WGS sequence"/>
</dbReference>
<proteinExistence type="predicted"/>
<protein>
    <submittedName>
        <fullName evidence="2">Uncharacterized protein</fullName>
    </submittedName>
</protein>
<comment type="caution">
    <text evidence="2">The sequence shown here is derived from an EMBL/GenBank/DDBJ whole genome shotgun (WGS) entry which is preliminary data.</text>
</comment>
<reference evidence="2 3" key="1">
    <citation type="journal article" date="2014" name="Am. J. Bot.">
        <title>Genome assembly and annotation for red clover (Trifolium pratense; Fabaceae).</title>
        <authorList>
            <person name="Istvanek J."/>
            <person name="Jaros M."/>
            <person name="Krenek A."/>
            <person name="Repkova J."/>
        </authorList>
    </citation>
    <scope>NUCLEOTIDE SEQUENCE [LARGE SCALE GENOMIC DNA]</scope>
    <source>
        <strain evidence="3">cv. Tatra</strain>
        <tissue evidence="2">Young leaves</tissue>
    </source>
</reference>
<sequence>MALTRKRRKVEHRCRKHNTARRKQCAGVQRKKQRTV</sequence>
<dbReference type="AlphaFoldDB" id="A0A2K3PPT4"/>
<name>A0A2K3PPT4_TRIPR</name>
<evidence type="ECO:0000313" key="3">
    <source>
        <dbReference type="Proteomes" id="UP000236291"/>
    </source>
</evidence>
<evidence type="ECO:0000256" key="1">
    <source>
        <dbReference type="SAM" id="MobiDB-lite"/>
    </source>
</evidence>
<dbReference type="EMBL" id="ASHM01009239">
    <property type="protein sequence ID" value="PNY17290.1"/>
    <property type="molecule type" value="Genomic_DNA"/>
</dbReference>
<organism evidence="2 3">
    <name type="scientific">Trifolium pratense</name>
    <name type="common">Red clover</name>
    <dbReference type="NCBI Taxonomy" id="57577"/>
    <lineage>
        <taxon>Eukaryota</taxon>
        <taxon>Viridiplantae</taxon>
        <taxon>Streptophyta</taxon>
        <taxon>Embryophyta</taxon>
        <taxon>Tracheophyta</taxon>
        <taxon>Spermatophyta</taxon>
        <taxon>Magnoliopsida</taxon>
        <taxon>eudicotyledons</taxon>
        <taxon>Gunneridae</taxon>
        <taxon>Pentapetalae</taxon>
        <taxon>rosids</taxon>
        <taxon>fabids</taxon>
        <taxon>Fabales</taxon>
        <taxon>Fabaceae</taxon>
        <taxon>Papilionoideae</taxon>
        <taxon>50 kb inversion clade</taxon>
        <taxon>NPAAA clade</taxon>
        <taxon>Hologalegina</taxon>
        <taxon>IRL clade</taxon>
        <taxon>Trifolieae</taxon>
        <taxon>Trifolium</taxon>
    </lineage>
</organism>
<feature type="non-terminal residue" evidence="2">
    <location>
        <position position="36"/>
    </location>
</feature>
<accession>A0A2K3PPT4</accession>
<evidence type="ECO:0000313" key="2">
    <source>
        <dbReference type="EMBL" id="PNY17290.1"/>
    </source>
</evidence>